<organism evidence="2 3">
    <name type="scientific">Sphingobacterium hotanense</name>
    <dbReference type="NCBI Taxonomy" id="649196"/>
    <lineage>
        <taxon>Bacteria</taxon>
        <taxon>Pseudomonadati</taxon>
        <taxon>Bacteroidota</taxon>
        <taxon>Sphingobacteriia</taxon>
        <taxon>Sphingobacteriales</taxon>
        <taxon>Sphingobacteriaceae</taxon>
        <taxon>Sphingobacterium</taxon>
    </lineage>
</organism>
<protein>
    <submittedName>
        <fullName evidence="2">Glycosyltransferase family 2 protein</fullName>
    </submittedName>
</protein>
<reference evidence="2" key="1">
    <citation type="submission" date="2020-06" db="EMBL/GenBank/DDBJ databases">
        <authorList>
            <person name="Dong N."/>
        </authorList>
    </citation>
    <scope>NUCLEOTIDE SEQUENCE</scope>
    <source>
        <strain evidence="2">R1692</strain>
    </source>
</reference>
<evidence type="ECO:0000259" key="1">
    <source>
        <dbReference type="Pfam" id="PF00535"/>
    </source>
</evidence>
<dbReference type="Proteomes" id="UP001170954">
    <property type="component" value="Unassembled WGS sequence"/>
</dbReference>
<dbReference type="SUPFAM" id="SSF53448">
    <property type="entry name" value="Nucleotide-diphospho-sugar transferases"/>
    <property type="match status" value="1"/>
</dbReference>
<dbReference type="InterPro" id="IPR029044">
    <property type="entry name" value="Nucleotide-diphossugar_trans"/>
</dbReference>
<dbReference type="CDD" id="cd00761">
    <property type="entry name" value="Glyco_tranf_GTA_type"/>
    <property type="match status" value="1"/>
</dbReference>
<dbReference type="RefSeq" id="WP_286650919.1">
    <property type="nucleotide sequence ID" value="NZ_JACAGK010000014.1"/>
</dbReference>
<feature type="domain" description="Glycosyltransferase 2-like" evidence="1">
    <location>
        <begin position="4"/>
        <end position="146"/>
    </location>
</feature>
<dbReference type="Gene3D" id="3.90.550.10">
    <property type="entry name" value="Spore Coat Polysaccharide Biosynthesis Protein SpsA, Chain A"/>
    <property type="match status" value="1"/>
</dbReference>
<accession>A0ABT7NL01</accession>
<reference evidence="2" key="2">
    <citation type="journal article" date="2022" name="Sci. Total Environ.">
        <title>Prevalence, transmission, and molecular epidemiology of tet(X)-positive bacteria among humans, animals, and environmental niches in China: An epidemiological, and genomic-based study.</title>
        <authorList>
            <person name="Dong N."/>
            <person name="Zeng Y."/>
            <person name="Cai C."/>
            <person name="Sun C."/>
            <person name="Lu J."/>
            <person name="Liu C."/>
            <person name="Zhou H."/>
            <person name="Sun Q."/>
            <person name="Shu L."/>
            <person name="Wang H."/>
            <person name="Wang Y."/>
            <person name="Wang S."/>
            <person name="Wu C."/>
            <person name="Chan E.W."/>
            <person name="Chen G."/>
            <person name="Shen Z."/>
            <person name="Chen S."/>
            <person name="Zhang R."/>
        </authorList>
    </citation>
    <scope>NUCLEOTIDE SEQUENCE</scope>
    <source>
        <strain evidence="2">R1692</strain>
    </source>
</reference>
<name>A0ABT7NL01_9SPHI</name>
<gene>
    <name evidence="2" type="ORF">HX018_06765</name>
</gene>
<evidence type="ECO:0000313" key="3">
    <source>
        <dbReference type="Proteomes" id="UP001170954"/>
    </source>
</evidence>
<sequence length="288" mass="33704">MKISVITPTYNRGDLIDRCIRSVLNQNYDDFELIIVDDCSKDDTEDVVKRYLSDNRIKYFKLKENSGVNKARNHGIKQVSENSMLITFLDSDDEFLPNALADMISTANSYPEINCFRFRVIDSNGDEASNSIHSNKIVDFEYFIDNLFTIGEWVCTYRRKIIDNGFEYNENVKAFEVVSYLDLAKKEKQYFSDKIVRTYHIGHESISNEKMSKSKILNSIIGYELILNHFRGDIFSINKAVLARFEYILSYFYILNGETKKGLKYNWHAFTKSPLDLRFIRNLLKIIK</sequence>
<evidence type="ECO:0000313" key="2">
    <source>
        <dbReference type="EMBL" id="MDM1047936.1"/>
    </source>
</evidence>
<dbReference type="Pfam" id="PF00535">
    <property type="entry name" value="Glycos_transf_2"/>
    <property type="match status" value="1"/>
</dbReference>
<keyword evidence="3" id="KW-1185">Reference proteome</keyword>
<dbReference type="PANTHER" id="PTHR22916">
    <property type="entry name" value="GLYCOSYLTRANSFERASE"/>
    <property type="match status" value="1"/>
</dbReference>
<dbReference type="InterPro" id="IPR001173">
    <property type="entry name" value="Glyco_trans_2-like"/>
</dbReference>
<comment type="caution">
    <text evidence="2">The sequence shown here is derived from an EMBL/GenBank/DDBJ whole genome shotgun (WGS) entry which is preliminary data.</text>
</comment>
<dbReference type="EMBL" id="JACAGK010000014">
    <property type="protein sequence ID" value="MDM1047936.1"/>
    <property type="molecule type" value="Genomic_DNA"/>
</dbReference>
<proteinExistence type="predicted"/>